<dbReference type="EMBL" id="ML977320">
    <property type="protein sequence ID" value="KAF2116637.1"/>
    <property type="molecule type" value="Genomic_DNA"/>
</dbReference>
<dbReference type="OrthoDB" id="5125733at2759"/>
<proteinExistence type="predicted"/>
<keyword evidence="1" id="KW-1133">Transmembrane helix</keyword>
<evidence type="ECO:0000313" key="3">
    <source>
        <dbReference type="EMBL" id="KAF2116637.1"/>
    </source>
</evidence>
<dbReference type="PANTHER" id="PTHR33112:SF16">
    <property type="entry name" value="HETEROKARYON INCOMPATIBILITY DOMAIN-CONTAINING PROTEIN"/>
    <property type="match status" value="1"/>
</dbReference>
<gene>
    <name evidence="3" type="ORF">BDV96DRAFT_572571</name>
</gene>
<evidence type="ECO:0000256" key="1">
    <source>
        <dbReference type="SAM" id="Phobius"/>
    </source>
</evidence>
<dbReference type="AlphaFoldDB" id="A0A6A5ZD05"/>
<evidence type="ECO:0000313" key="4">
    <source>
        <dbReference type="Proteomes" id="UP000799770"/>
    </source>
</evidence>
<evidence type="ECO:0000259" key="2">
    <source>
        <dbReference type="Pfam" id="PF06985"/>
    </source>
</evidence>
<keyword evidence="1" id="KW-0812">Transmembrane</keyword>
<dbReference type="Proteomes" id="UP000799770">
    <property type="component" value="Unassembled WGS sequence"/>
</dbReference>
<accession>A0A6A5ZD05</accession>
<reference evidence="3" key="1">
    <citation type="journal article" date="2020" name="Stud. Mycol.">
        <title>101 Dothideomycetes genomes: a test case for predicting lifestyles and emergence of pathogens.</title>
        <authorList>
            <person name="Haridas S."/>
            <person name="Albert R."/>
            <person name="Binder M."/>
            <person name="Bloem J."/>
            <person name="Labutti K."/>
            <person name="Salamov A."/>
            <person name="Andreopoulos B."/>
            <person name="Baker S."/>
            <person name="Barry K."/>
            <person name="Bills G."/>
            <person name="Bluhm B."/>
            <person name="Cannon C."/>
            <person name="Castanera R."/>
            <person name="Culley D."/>
            <person name="Daum C."/>
            <person name="Ezra D."/>
            <person name="Gonzalez J."/>
            <person name="Henrissat B."/>
            <person name="Kuo A."/>
            <person name="Liang C."/>
            <person name="Lipzen A."/>
            <person name="Lutzoni F."/>
            <person name="Magnuson J."/>
            <person name="Mondo S."/>
            <person name="Nolan M."/>
            <person name="Ohm R."/>
            <person name="Pangilinan J."/>
            <person name="Park H.-J."/>
            <person name="Ramirez L."/>
            <person name="Alfaro M."/>
            <person name="Sun H."/>
            <person name="Tritt A."/>
            <person name="Yoshinaga Y."/>
            <person name="Zwiers L.-H."/>
            <person name="Turgeon B."/>
            <person name="Goodwin S."/>
            <person name="Spatafora J."/>
            <person name="Crous P."/>
            <person name="Grigoriev I."/>
        </authorList>
    </citation>
    <scope>NUCLEOTIDE SEQUENCE</scope>
    <source>
        <strain evidence="3">CBS 627.86</strain>
    </source>
</reference>
<dbReference type="PANTHER" id="PTHR33112">
    <property type="entry name" value="DOMAIN PROTEIN, PUTATIVE-RELATED"/>
    <property type="match status" value="1"/>
</dbReference>
<dbReference type="InterPro" id="IPR010730">
    <property type="entry name" value="HET"/>
</dbReference>
<feature type="transmembrane region" description="Helical" evidence="1">
    <location>
        <begin position="6"/>
        <end position="26"/>
    </location>
</feature>
<keyword evidence="4" id="KW-1185">Reference proteome</keyword>
<keyword evidence="1" id="KW-0472">Membrane</keyword>
<organism evidence="3 4">
    <name type="scientific">Lophiotrema nucula</name>
    <dbReference type="NCBI Taxonomy" id="690887"/>
    <lineage>
        <taxon>Eukaryota</taxon>
        <taxon>Fungi</taxon>
        <taxon>Dikarya</taxon>
        <taxon>Ascomycota</taxon>
        <taxon>Pezizomycotina</taxon>
        <taxon>Dothideomycetes</taxon>
        <taxon>Pleosporomycetidae</taxon>
        <taxon>Pleosporales</taxon>
        <taxon>Lophiotremataceae</taxon>
        <taxon>Lophiotrema</taxon>
    </lineage>
</organism>
<sequence length="730" mass="83958">MMSIVNTSFGCIIILFVSCSWLLTWLRRGRVTASKHRPILGTPEPLASFNNRSNALLHSCEHCAKILIKLPINFPSGIEYWRYHIPQSIEEARQAAASGCLLFQDLYKARDIPILNRWECHISTFQSVFQPSEKIHTFTGCQTWYERATYFLASIGDQPFFIRFGRMQPDAGRSLYARLLYSSWKSFELDVTARDDDRAADFILERPLKYEVTSNETFKHVRTWLTNCVDGHPLHAKCSNAQHDFVPTRLIEIRPQQHGSFRPRIYHRRQGERLQWATLSYCWGGDQACKTKKSKLDSRSHHLPLVELPRTLQDALVVAHRMGLSYIWIDALCIIQDDPEDVVREIAQMPEIYKYGICTISASRAKSSEEGFLQPHGIDLPHHKPTLIRVKCPDGSSGSVCLAYRGGEYTYAVEPIHKRSWCFQERVLSQRILDFNTTQLRWTCASLTEVDGGKAILGNRTDRPLSESLVDFSREGLDDYWQATVIAYTRRDLTFAGDKLLALSAIATELARHYEDDYFAGLWRHSMSCQLSWHAGRPKYRRVETYVAPSWSWASVRDPVTWDTSPNAQSVLEIVHCEVQLAYSQAPFGSVTDGYIILRGYMRTATWFPDKGDVDIPTESGSLTIRRDREAVETSEGDGRTDFWGWIYEDTLDSDSSKDVHGKVEIHLLKVRSRTEKKGTLCLFLRPTDETRTSYQRIAFMEICDARYRYDPPIETDFFEGVDLQTIKFI</sequence>
<name>A0A6A5ZD05_9PLEO</name>
<protein>
    <submittedName>
        <fullName evidence="3">Heterokaryon incompatibility protein-domain-containing protein</fullName>
    </submittedName>
</protein>
<feature type="domain" description="Heterokaryon incompatibility" evidence="2">
    <location>
        <begin position="276"/>
        <end position="425"/>
    </location>
</feature>
<dbReference type="Pfam" id="PF06985">
    <property type="entry name" value="HET"/>
    <property type="match status" value="1"/>
</dbReference>